<accession>A0A382GBM6</accession>
<name>A0A382GBM6_9ZZZZ</name>
<keyword evidence="1" id="KW-0812">Transmembrane</keyword>
<dbReference type="SUPFAM" id="SSF53756">
    <property type="entry name" value="UDP-Glycosyltransferase/glycogen phosphorylase"/>
    <property type="match status" value="1"/>
</dbReference>
<proteinExistence type="predicted"/>
<protein>
    <recommendedName>
        <fullName evidence="3">Glycosyltransferase subfamily 4-like N-terminal domain-containing protein</fullName>
    </recommendedName>
</protein>
<keyword evidence="1" id="KW-1133">Transmembrane helix</keyword>
<organism evidence="2">
    <name type="scientific">marine metagenome</name>
    <dbReference type="NCBI Taxonomy" id="408172"/>
    <lineage>
        <taxon>unclassified sequences</taxon>
        <taxon>metagenomes</taxon>
        <taxon>ecological metagenomes</taxon>
    </lineage>
</organism>
<feature type="transmembrane region" description="Helical" evidence="1">
    <location>
        <begin position="48"/>
        <end position="67"/>
    </location>
</feature>
<dbReference type="AlphaFoldDB" id="A0A382GBM6"/>
<evidence type="ECO:0000313" key="2">
    <source>
        <dbReference type="EMBL" id="SVB72646.1"/>
    </source>
</evidence>
<feature type="non-terminal residue" evidence="2">
    <location>
        <position position="200"/>
    </location>
</feature>
<reference evidence="2" key="1">
    <citation type="submission" date="2018-05" db="EMBL/GenBank/DDBJ databases">
        <authorList>
            <person name="Lanie J.A."/>
            <person name="Ng W.-L."/>
            <person name="Kazmierczak K.M."/>
            <person name="Andrzejewski T.M."/>
            <person name="Davidsen T.M."/>
            <person name="Wayne K.J."/>
            <person name="Tettelin H."/>
            <person name="Glass J.I."/>
            <person name="Rusch D."/>
            <person name="Podicherti R."/>
            <person name="Tsui H.-C.T."/>
            <person name="Winkler M.E."/>
        </authorList>
    </citation>
    <scope>NUCLEOTIDE SEQUENCE</scope>
</reference>
<dbReference type="EMBL" id="UINC01054666">
    <property type="protein sequence ID" value="SVB72646.1"/>
    <property type="molecule type" value="Genomic_DNA"/>
</dbReference>
<evidence type="ECO:0000256" key="1">
    <source>
        <dbReference type="SAM" id="Phobius"/>
    </source>
</evidence>
<sequence length="200" mass="23489">MSVCYFGTYERNYPRNSIFLEGLRRNAVTVFECHVPLWEKTVTKGEKFGFSITFILRFFIAQFRLLFRYVFFIPKHDIIIVGYIGHLDIFLAKMIAFFGRKKLVFNPLVSLFDTVIIDRGYFTTSSLKARLMRFLDRSACKMSDVVLLDTEAHIQYFRNELDLPNVNFKRLFVGADDRLFSPGQTAKPKNNFHVMFIGKF</sequence>
<keyword evidence="1" id="KW-0472">Membrane</keyword>
<gene>
    <name evidence="2" type="ORF">METZ01_LOCUS225500</name>
</gene>
<evidence type="ECO:0008006" key="3">
    <source>
        <dbReference type="Google" id="ProtNLM"/>
    </source>
</evidence>
<feature type="transmembrane region" description="Helical" evidence="1">
    <location>
        <begin position="79"/>
        <end position="98"/>
    </location>
</feature>